<keyword evidence="2" id="KW-0540">Nuclease</keyword>
<gene>
    <name evidence="6" type="ORF">EQG79_30115</name>
</gene>
<keyword evidence="3" id="KW-0378">Hydrolase</keyword>
<comment type="cofactor">
    <cofactor evidence="1">
        <name>Mg(2+)</name>
        <dbReference type="ChEBI" id="CHEBI:18420"/>
    </cofactor>
</comment>
<evidence type="ECO:0000256" key="1">
    <source>
        <dbReference type="ARBA" id="ARBA00001946"/>
    </source>
</evidence>
<sequence length="191" mass="21124">MSDSMSAEEYQAYLRTLQPGKPGGARKSRPAPLAPAGGAVPASDYLALVKQSTPARQLEHLMQVEVVREFRKKYPAYERLLFAIPNGAKLTMRYTAEGEPYSPERIRLVAEGLTAGVLDLMLAVPRQGYHGLFLELKVKPNRPSAEQLDMITRFGSQGYYCSVAYTADLALLVLDDYLALPPWTNVYSAPD</sequence>
<dbReference type="Gene3D" id="3.40.1350.10">
    <property type="match status" value="1"/>
</dbReference>
<comment type="caution">
    <text evidence="6">The sequence shown here is derived from an EMBL/GenBank/DDBJ whole genome shotgun (WGS) entry which is preliminary data.</text>
</comment>
<keyword evidence="7" id="KW-1185">Reference proteome</keyword>
<evidence type="ECO:0000256" key="3">
    <source>
        <dbReference type="ARBA" id="ARBA00022801"/>
    </source>
</evidence>
<dbReference type="InterPro" id="IPR011856">
    <property type="entry name" value="tRNA_endonuc-like_dom_sf"/>
</dbReference>
<organism evidence="6 7">
    <name type="scientific">Spirosoma sordidisoli</name>
    <dbReference type="NCBI Taxonomy" id="2502893"/>
    <lineage>
        <taxon>Bacteria</taxon>
        <taxon>Pseudomonadati</taxon>
        <taxon>Bacteroidota</taxon>
        <taxon>Cytophagia</taxon>
        <taxon>Cytophagales</taxon>
        <taxon>Cytophagaceae</taxon>
        <taxon>Spirosoma</taxon>
    </lineage>
</organism>
<dbReference type="RefSeq" id="WP_129606867.1">
    <property type="nucleotide sequence ID" value="NZ_SBLB01000016.1"/>
</dbReference>
<accession>A0A4Q2UDM5</accession>
<name>A0A4Q2UDM5_9BACT</name>
<dbReference type="Proteomes" id="UP000290407">
    <property type="component" value="Unassembled WGS sequence"/>
</dbReference>
<reference evidence="6 7" key="1">
    <citation type="submission" date="2019-01" db="EMBL/GenBank/DDBJ databases">
        <title>Spirosoma flava sp. nov., a propanil-degrading bacterium isolated from herbicide-contaminated soil.</title>
        <authorList>
            <person name="Zhang L."/>
            <person name="Jiang J.-D."/>
        </authorList>
    </citation>
    <scope>NUCLEOTIDE SEQUENCE [LARGE SCALE GENOMIC DNA]</scope>
    <source>
        <strain evidence="6 7">TY50</strain>
    </source>
</reference>
<evidence type="ECO:0000256" key="4">
    <source>
        <dbReference type="SAM" id="MobiDB-lite"/>
    </source>
</evidence>
<dbReference type="GO" id="GO:0004518">
    <property type="term" value="F:nuclease activity"/>
    <property type="evidence" value="ECO:0007669"/>
    <property type="project" value="UniProtKB-KW"/>
</dbReference>
<evidence type="ECO:0000259" key="5">
    <source>
        <dbReference type="SMART" id="SM00990"/>
    </source>
</evidence>
<evidence type="ECO:0000313" key="6">
    <source>
        <dbReference type="EMBL" id="RYC66332.1"/>
    </source>
</evidence>
<feature type="domain" description="VRR-NUC" evidence="5">
    <location>
        <begin position="67"/>
        <end position="168"/>
    </location>
</feature>
<protein>
    <submittedName>
        <fullName evidence="6">VRR-NUC domain-containing protein</fullName>
    </submittedName>
</protein>
<dbReference type="GO" id="GO:0016788">
    <property type="term" value="F:hydrolase activity, acting on ester bonds"/>
    <property type="evidence" value="ECO:0007669"/>
    <property type="project" value="InterPro"/>
</dbReference>
<dbReference type="GO" id="GO:0003676">
    <property type="term" value="F:nucleic acid binding"/>
    <property type="evidence" value="ECO:0007669"/>
    <property type="project" value="InterPro"/>
</dbReference>
<dbReference type="InterPro" id="IPR014883">
    <property type="entry name" value="VRR_NUC"/>
</dbReference>
<dbReference type="SMART" id="SM00990">
    <property type="entry name" value="VRR_NUC"/>
    <property type="match status" value="1"/>
</dbReference>
<dbReference type="AlphaFoldDB" id="A0A4Q2UDM5"/>
<proteinExistence type="predicted"/>
<evidence type="ECO:0000313" key="7">
    <source>
        <dbReference type="Proteomes" id="UP000290407"/>
    </source>
</evidence>
<dbReference type="EMBL" id="SBLB01000016">
    <property type="protein sequence ID" value="RYC66332.1"/>
    <property type="molecule type" value="Genomic_DNA"/>
</dbReference>
<evidence type="ECO:0000256" key="2">
    <source>
        <dbReference type="ARBA" id="ARBA00022722"/>
    </source>
</evidence>
<feature type="region of interest" description="Disordered" evidence="4">
    <location>
        <begin position="16"/>
        <end position="36"/>
    </location>
</feature>